<comment type="cofactor">
    <cofactor evidence="1">
        <name>Zn(2+)</name>
        <dbReference type="ChEBI" id="CHEBI:29105"/>
    </cofactor>
</comment>
<dbReference type="Pfam" id="PF01551">
    <property type="entry name" value="Peptidase_M23"/>
    <property type="match status" value="1"/>
</dbReference>
<organism evidence="10 11">
    <name type="scientific">Novosphingobium marinum</name>
    <dbReference type="NCBI Taxonomy" id="1514948"/>
    <lineage>
        <taxon>Bacteria</taxon>
        <taxon>Pseudomonadati</taxon>
        <taxon>Pseudomonadota</taxon>
        <taxon>Alphaproteobacteria</taxon>
        <taxon>Sphingomonadales</taxon>
        <taxon>Sphingomonadaceae</taxon>
        <taxon>Novosphingobium</taxon>
    </lineage>
</organism>
<dbReference type="PANTHER" id="PTHR21666">
    <property type="entry name" value="PEPTIDASE-RELATED"/>
    <property type="match status" value="1"/>
</dbReference>
<evidence type="ECO:0000256" key="1">
    <source>
        <dbReference type="ARBA" id="ARBA00001947"/>
    </source>
</evidence>
<keyword evidence="5" id="KW-0862">Zinc</keyword>
<feature type="region of interest" description="Disordered" evidence="7">
    <location>
        <begin position="49"/>
        <end position="73"/>
    </location>
</feature>
<evidence type="ECO:0000256" key="3">
    <source>
        <dbReference type="ARBA" id="ARBA00022723"/>
    </source>
</evidence>
<sequence>MTSLRRLSLWTAPPVLLLAGAAAIAQSADFVGPAPVDASETRRKLAEARAQGESARARAEKLEGEARRVNETAEKTAREAAAVAARIQETEATIAAQEARIALIGRERAKLRERLAERQQPLVRLTGALQRLSRRPPVLAMLRPGSVRDTMYMRALLETMMPEVEKRTSALRSEIEKGEALERQALAARERLAASESRLEERRSALAALESQQRLASRQVGGTAAREAERALALAERARDLTDLVEEFGKAGQLREELARLPGPIMRPPRPEESRVVAAESFTAPPAGLPDYVLPVSGRVVAGFGEANEGDVRSRGISLSTRPGAQAVAPAPGRVAFAGPYQGYGQIVIIEHGGGWTSVVTGLAQLDTTVGRSLVAGSPLGIAGAGDPVVGLELRRDGEAVNPLQYVRTL</sequence>
<dbReference type="CDD" id="cd12797">
    <property type="entry name" value="M23_peptidase"/>
    <property type="match status" value="1"/>
</dbReference>
<accession>A0A7Z0BU02</accession>
<evidence type="ECO:0000256" key="7">
    <source>
        <dbReference type="SAM" id="MobiDB-lite"/>
    </source>
</evidence>
<dbReference type="Gene3D" id="2.70.70.10">
    <property type="entry name" value="Glucose Permease (Domain IIA)"/>
    <property type="match status" value="1"/>
</dbReference>
<dbReference type="InterPro" id="IPR016047">
    <property type="entry name" value="M23ase_b-sheet_dom"/>
</dbReference>
<evidence type="ECO:0000256" key="5">
    <source>
        <dbReference type="ARBA" id="ARBA00022833"/>
    </source>
</evidence>
<gene>
    <name evidence="10" type="ORF">FHS75_002018</name>
</gene>
<reference evidence="10 11" key="1">
    <citation type="submission" date="2020-07" db="EMBL/GenBank/DDBJ databases">
        <title>Genomic Encyclopedia of Type Strains, Phase IV (KMG-IV): sequencing the most valuable type-strain genomes for metagenomic binning, comparative biology and taxonomic classification.</title>
        <authorList>
            <person name="Goeker M."/>
        </authorList>
    </citation>
    <scope>NUCLEOTIDE SEQUENCE [LARGE SCALE GENOMIC DNA]</scope>
    <source>
        <strain evidence="10 11">DSM 29043</strain>
    </source>
</reference>
<feature type="compositionally biased region" description="Basic and acidic residues" evidence="7">
    <location>
        <begin position="55"/>
        <end position="73"/>
    </location>
</feature>
<keyword evidence="4" id="KW-0378">Hydrolase</keyword>
<dbReference type="InterPro" id="IPR011055">
    <property type="entry name" value="Dup_hybrid_motif"/>
</dbReference>
<dbReference type="RefSeq" id="WP_179407593.1">
    <property type="nucleotide sequence ID" value="NZ_BMGF01000003.1"/>
</dbReference>
<dbReference type="SUPFAM" id="SSF51261">
    <property type="entry name" value="Duplicated hybrid motif"/>
    <property type="match status" value="1"/>
</dbReference>
<dbReference type="GO" id="GO:0046872">
    <property type="term" value="F:metal ion binding"/>
    <property type="evidence" value="ECO:0007669"/>
    <property type="project" value="UniProtKB-KW"/>
</dbReference>
<evidence type="ECO:0000256" key="4">
    <source>
        <dbReference type="ARBA" id="ARBA00022801"/>
    </source>
</evidence>
<feature type="signal peptide" evidence="8">
    <location>
        <begin position="1"/>
        <end position="27"/>
    </location>
</feature>
<dbReference type="GO" id="GO:0006508">
    <property type="term" value="P:proteolysis"/>
    <property type="evidence" value="ECO:0007669"/>
    <property type="project" value="UniProtKB-KW"/>
</dbReference>
<keyword evidence="6" id="KW-0482">Metalloprotease</keyword>
<comment type="caution">
    <text evidence="10">The sequence shown here is derived from an EMBL/GenBank/DDBJ whole genome shotgun (WGS) entry which is preliminary data.</text>
</comment>
<evidence type="ECO:0000259" key="9">
    <source>
        <dbReference type="Pfam" id="PF01551"/>
    </source>
</evidence>
<evidence type="ECO:0000256" key="2">
    <source>
        <dbReference type="ARBA" id="ARBA00022670"/>
    </source>
</evidence>
<evidence type="ECO:0000313" key="10">
    <source>
        <dbReference type="EMBL" id="NYH95689.1"/>
    </source>
</evidence>
<evidence type="ECO:0000256" key="6">
    <source>
        <dbReference type="ARBA" id="ARBA00023049"/>
    </source>
</evidence>
<dbReference type="InterPro" id="IPR050570">
    <property type="entry name" value="Cell_wall_metabolism_enzyme"/>
</dbReference>
<dbReference type="Proteomes" id="UP000522081">
    <property type="component" value="Unassembled WGS sequence"/>
</dbReference>
<evidence type="ECO:0000313" key="11">
    <source>
        <dbReference type="Proteomes" id="UP000522081"/>
    </source>
</evidence>
<dbReference type="GO" id="GO:0004222">
    <property type="term" value="F:metalloendopeptidase activity"/>
    <property type="evidence" value="ECO:0007669"/>
    <property type="project" value="TreeGrafter"/>
</dbReference>
<dbReference type="EMBL" id="JACBZF010000003">
    <property type="protein sequence ID" value="NYH95689.1"/>
    <property type="molecule type" value="Genomic_DNA"/>
</dbReference>
<keyword evidence="2" id="KW-0645">Protease</keyword>
<feature type="chain" id="PRO_5031433007" evidence="8">
    <location>
        <begin position="28"/>
        <end position="410"/>
    </location>
</feature>
<feature type="domain" description="M23ase beta-sheet core" evidence="9">
    <location>
        <begin position="314"/>
        <end position="403"/>
    </location>
</feature>
<keyword evidence="11" id="KW-1185">Reference proteome</keyword>
<name>A0A7Z0BU02_9SPHN</name>
<keyword evidence="3" id="KW-0479">Metal-binding</keyword>
<dbReference type="AlphaFoldDB" id="A0A7Z0BU02"/>
<proteinExistence type="predicted"/>
<evidence type="ECO:0000256" key="8">
    <source>
        <dbReference type="SAM" id="SignalP"/>
    </source>
</evidence>
<dbReference type="PANTHER" id="PTHR21666:SF288">
    <property type="entry name" value="CELL DIVISION PROTEIN YTFB"/>
    <property type="match status" value="1"/>
</dbReference>
<protein>
    <submittedName>
        <fullName evidence="10">Septal ring factor EnvC (AmiA/AmiB activator)</fullName>
    </submittedName>
</protein>
<keyword evidence="8" id="KW-0732">Signal</keyword>